<evidence type="ECO:0000313" key="2">
    <source>
        <dbReference type="Proteomes" id="UP000663881"/>
    </source>
</evidence>
<gene>
    <name evidence="1" type="ORF">OKA104_LOCUS43575</name>
</gene>
<evidence type="ECO:0000313" key="1">
    <source>
        <dbReference type="EMBL" id="CAF4250503.1"/>
    </source>
</evidence>
<reference evidence="1" key="1">
    <citation type="submission" date="2021-02" db="EMBL/GenBank/DDBJ databases">
        <authorList>
            <person name="Nowell W R."/>
        </authorList>
    </citation>
    <scope>NUCLEOTIDE SEQUENCE</scope>
</reference>
<organism evidence="1 2">
    <name type="scientific">Adineta steineri</name>
    <dbReference type="NCBI Taxonomy" id="433720"/>
    <lineage>
        <taxon>Eukaryota</taxon>
        <taxon>Metazoa</taxon>
        <taxon>Spiralia</taxon>
        <taxon>Gnathifera</taxon>
        <taxon>Rotifera</taxon>
        <taxon>Eurotatoria</taxon>
        <taxon>Bdelloidea</taxon>
        <taxon>Adinetida</taxon>
        <taxon>Adinetidae</taxon>
        <taxon>Adineta</taxon>
    </lineage>
</organism>
<protein>
    <submittedName>
        <fullName evidence="1">Uncharacterized protein</fullName>
    </submittedName>
</protein>
<sequence length="13" mass="1462">INILSPDTQDKMS</sequence>
<name>A0A820ERY8_9BILA</name>
<dbReference type="Proteomes" id="UP000663881">
    <property type="component" value="Unassembled WGS sequence"/>
</dbReference>
<feature type="non-terminal residue" evidence="1">
    <location>
        <position position="1"/>
    </location>
</feature>
<proteinExistence type="predicted"/>
<accession>A0A820ERY8</accession>
<dbReference type="EMBL" id="CAJOAY010012355">
    <property type="protein sequence ID" value="CAF4250503.1"/>
    <property type="molecule type" value="Genomic_DNA"/>
</dbReference>
<comment type="caution">
    <text evidence="1">The sequence shown here is derived from an EMBL/GenBank/DDBJ whole genome shotgun (WGS) entry which is preliminary data.</text>
</comment>